<protein>
    <submittedName>
        <fullName evidence="1">Uncharacterized protein</fullName>
    </submittedName>
</protein>
<dbReference type="RefSeq" id="WP_353496428.1">
    <property type="nucleotide sequence ID" value="NZ_CP115920.1"/>
</dbReference>
<dbReference type="AlphaFoldDB" id="A0AAU8BFL5"/>
<organism evidence="1">
    <name type="scientific">Vibrio chaetopteri</name>
    <dbReference type="NCBI Taxonomy" id="3016528"/>
    <lineage>
        <taxon>Bacteria</taxon>
        <taxon>Pseudomonadati</taxon>
        <taxon>Pseudomonadota</taxon>
        <taxon>Gammaproteobacteria</taxon>
        <taxon>Vibrionales</taxon>
        <taxon>Vibrionaceae</taxon>
        <taxon>Vibrio</taxon>
    </lineage>
</organism>
<dbReference type="EMBL" id="CP115920">
    <property type="protein sequence ID" value="XCD14964.1"/>
    <property type="molecule type" value="Genomic_DNA"/>
</dbReference>
<evidence type="ECO:0000313" key="1">
    <source>
        <dbReference type="EMBL" id="XCD14964.1"/>
    </source>
</evidence>
<name>A0AAU8BFL5_9VIBR</name>
<sequence>MSTKVKLYSGESRSPLCQASLEFYQLSMLLDELSSETEVQECDYARVDVYEGGHLVRSYRTCSKTRVERLLHHHWQ</sequence>
<reference evidence="1" key="1">
    <citation type="submission" date="2023-01" db="EMBL/GenBank/DDBJ databases">
        <title>Vibrio sp. CB1-14 genome sequencing.</title>
        <authorList>
            <person name="Otstavnykh N."/>
            <person name="Isaeva M."/>
            <person name="Meleshko D."/>
        </authorList>
    </citation>
    <scope>NUCLEOTIDE SEQUENCE</scope>
    <source>
        <strain evidence="1">CB1-14</strain>
    </source>
</reference>
<gene>
    <name evidence="1" type="ORF">PG915_10175</name>
</gene>
<proteinExistence type="predicted"/>
<accession>A0AAU8BFL5</accession>
<dbReference type="KEGG" id="vck:PG915_10175"/>